<dbReference type="PANTHER" id="PTHR11239">
    <property type="entry name" value="DNA-DIRECTED RNA POLYMERASE"/>
    <property type="match status" value="1"/>
</dbReference>
<dbReference type="Proteomes" id="UP001221757">
    <property type="component" value="Unassembled WGS sequence"/>
</dbReference>
<dbReference type="InterPro" id="IPR012164">
    <property type="entry name" value="Rpa12/Rpb9/Rpc10/TFS"/>
</dbReference>
<dbReference type="AlphaFoldDB" id="A0AAD7CVK6"/>
<protein>
    <recommendedName>
        <fullName evidence="5">TFIIS-type domain-containing protein</fullName>
    </recommendedName>
</protein>
<comment type="caution">
    <text evidence="6">The sequence shown here is derived from an EMBL/GenBank/DDBJ whole genome shotgun (WGS) entry which is preliminary data.</text>
</comment>
<dbReference type="SUPFAM" id="SSF57783">
    <property type="entry name" value="Zinc beta-ribbon"/>
    <property type="match status" value="1"/>
</dbReference>
<keyword evidence="2 4" id="KW-0863">Zinc-finger</keyword>
<evidence type="ECO:0000259" key="5">
    <source>
        <dbReference type="PROSITE" id="PS51133"/>
    </source>
</evidence>
<dbReference type="PANTHER" id="PTHR11239:SF12">
    <property type="entry name" value="DNA-DIRECTED RNA POLYMERASE III SUBUNIT RPC10"/>
    <property type="match status" value="1"/>
</dbReference>
<dbReference type="Pfam" id="PF01096">
    <property type="entry name" value="Zn_ribbon_TFIIS"/>
    <property type="match status" value="1"/>
</dbReference>
<keyword evidence="3" id="KW-0862">Zinc</keyword>
<evidence type="ECO:0000256" key="2">
    <source>
        <dbReference type="ARBA" id="ARBA00022771"/>
    </source>
</evidence>
<feature type="domain" description="TFIIS-type" evidence="5">
    <location>
        <begin position="49"/>
        <end position="77"/>
    </location>
</feature>
<evidence type="ECO:0000256" key="1">
    <source>
        <dbReference type="ARBA" id="ARBA00022723"/>
    </source>
</evidence>
<dbReference type="GO" id="GO:0008270">
    <property type="term" value="F:zinc ion binding"/>
    <property type="evidence" value="ECO:0007669"/>
    <property type="project" value="UniProtKB-KW"/>
</dbReference>
<organism evidence="6 7">
    <name type="scientific">Mycena rosella</name>
    <name type="common">Pink bonnet</name>
    <name type="synonym">Agaricus rosellus</name>
    <dbReference type="NCBI Taxonomy" id="1033263"/>
    <lineage>
        <taxon>Eukaryota</taxon>
        <taxon>Fungi</taxon>
        <taxon>Dikarya</taxon>
        <taxon>Basidiomycota</taxon>
        <taxon>Agaricomycotina</taxon>
        <taxon>Agaricomycetes</taxon>
        <taxon>Agaricomycetidae</taxon>
        <taxon>Agaricales</taxon>
        <taxon>Marasmiineae</taxon>
        <taxon>Mycenaceae</taxon>
        <taxon>Mycena</taxon>
    </lineage>
</organism>
<dbReference type="PROSITE" id="PS51133">
    <property type="entry name" value="ZF_TFIIS_2"/>
    <property type="match status" value="1"/>
</dbReference>
<name>A0AAD7CVK6_MYCRO</name>
<dbReference type="GO" id="GO:0005666">
    <property type="term" value="C:RNA polymerase III complex"/>
    <property type="evidence" value="ECO:0007669"/>
    <property type="project" value="TreeGrafter"/>
</dbReference>
<proteinExistence type="predicted"/>
<reference evidence="6" key="1">
    <citation type="submission" date="2023-03" db="EMBL/GenBank/DDBJ databases">
        <title>Massive genome expansion in bonnet fungi (Mycena s.s.) driven by repeated elements and novel gene families across ecological guilds.</title>
        <authorList>
            <consortium name="Lawrence Berkeley National Laboratory"/>
            <person name="Harder C.B."/>
            <person name="Miyauchi S."/>
            <person name="Viragh M."/>
            <person name="Kuo A."/>
            <person name="Thoen E."/>
            <person name="Andreopoulos B."/>
            <person name="Lu D."/>
            <person name="Skrede I."/>
            <person name="Drula E."/>
            <person name="Henrissat B."/>
            <person name="Morin E."/>
            <person name="Kohler A."/>
            <person name="Barry K."/>
            <person name="LaButti K."/>
            <person name="Morin E."/>
            <person name="Salamov A."/>
            <person name="Lipzen A."/>
            <person name="Mereny Z."/>
            <person name="Hegedus B."/>
            <person name="Baldrian P."/>
            <person name="Stursova M."/>
            <person name="Weitz H."/>
            <person name="Taylor A."/>
            <person name="Grigoriev I.V."/>
            <person name="Nagy L.G."/>
            <person name="Martin F."/>
            <person name="Kauserud H."/>
        </authorList>
    </citation>
    <scope>NUCLEOTIDE SEQUENCE</scope>
    <source>
        <strain evidence="6">CBHHK067</strain>
    </source>
</reference>
<feature type="non-terminal residue" evidence="6">
    <location>
        <position position="77"/>
    </location>
</feature>
<evidence type="ECO:0000313" key="7">
    <source>
        <dbReference type="Proteomes" id="UP001221757"/>
    </source>
</evidence>
<dbReference type="GO" id="GO:0003899">
    <property type="term" value="F:DNA-directed RNA polymerase activity"/>
    <property type="evidence" value="ECO:0007669"/>
    <property type="project" value="InterPro"/>
</dbReference>
<dbReference type="EMBL" id="JARKIE010000211">
    <property type="protein sequence ID" value="KAJ7666279.1"/>
    <property type="molecule type" value="Genomic_DNA"/>
</dbReference>
<dbReference type="InterPro" id="IPR001222">
    <property type="entry name" value="Znf_TFIIS"/>
</dbReference>
<evidence type="ECO:0000256" key="3">
    <source>
        <dbReference type="ARBA" id="ARBA00022833"/>
    </source>
</evidence>
<dbReference type="SMART" id="SM00440">
    <property type="entry name" value="ZnF_C2C2"/>
    <property type="match status" value="1"/>
</dbReference>
<dbReference type="GO" id="GO:0003676">
    <property type="term" value="F:nucleic acid binding"/>
    <property type="evidence" value="ECO:0007669"/>
    <property type="project" value="InterPro"/>
</dbReference>
<sequence>ANLLTIDDSSGLNKWACQTCPYYFPITKQHTSRIYLKTKRADWADTVSSIVECQKCGHGFAYFNQLQIRSADEPMSI</sequence>
<evidence type="ECO:0000313" key="6">
    <source>
        <dbReference type="EMBL" id="KAJ7666279.1"/>
    </source>
</evidence>
<dbReference type="Gene3D" id="2.20.25.10">
    <property type="match status" value="1"/>
</dbReference>
<evidence type="ECO:0000256" key="4">
    <source>
        <dbReference type="PROSITE-ProRule" id="PRU00472"/>
    </source>
</evidence>
<gene>
    <name evidence="6" type="ORF">B0H17DRAFT_896870</name>
</gene>
<accession>A0AAD7CVK6</accession>
<keyword evidence="7" id="KW-1185">Reference proteome</keyword>
<dbReference type="GO" id="GO:0006386">
    <property type="term" value="P:termination of RNA polymerase III transcription"/>
    <property type="evidence" value="ECO:0007669"/>
    <property type="project" value="TreeGrafter"/>
</dbReference>
<feature type="non-terminal residue" evidence="6">
    <location>
        <position position="1"/>
    </location>
</feature>
<keyword evidence="1" id="KW-0479">Metal-binding</keyword>